<dbReference type="EMBL" id="BMQS01000001">
    <property type="protein sequence ID" value="GGT86712.1"/>
    <property type="molecule type" value="Genomic_DNA"/>
</dbReference>
<dbReference type="OrthoDB" id="275427at2157"/>
<dbReference type="PANTHER" id="PTHR43638">
    <property type="entry name" value="OXIDOREDUCTASE, ALDO/KETO REDUCTASE FAMILY PROTEIN"/>
    <property type="match status" value="1"/>
</dbReference>
<keyword evidence="4" id="KW-1185">Reference proteome</keyword>
<sequence>MRVGDFEVSIGIGTWRMGGGYWEADTSRDAQWIEVIRYALEKGLTLVDTAEMYGGGHAEELVGKAVSGIERDSFFVVTKLWSNHLRYDDVIKYGRLSLRRLGLKYVDLLLIHWPNSSVPIGETVRAMERLVEEGTTRFIGVSNFNEEELRNAMESTSKYEIVANEIEYNVFRKDPEEGLIPFCEKSGVTVIAYTPLARGRVSVDPKVRKVAERYGRTPVQVALKYVMRRSIPIPKASSREHVDDIVGALGWNLSEDDYLYLKSV</sequence>
<dbReference type="SUPFAM" id="SSF51430">
    <property type="entry name" value="NAD(P)-linked oxidoreductase"/>
    <property type="match status" value="1"/>
</dbReference>
<organism evidence="2 4">
    <name type="scientific">Sulfodiicoccus acidiphilus</name>
    <dbReference type="NCBI Taxonomy" id="1670455"/>
    <lineage>
        <taxon>Archaea</taxon>
        <taxon>Thermoproteota</taxon>
        <taxon>Thermoprotei</taxon>
        <taxon>Sulfolobales</taxon>
        <taxon>Sulfolobaceae</taxon>
        <taxon>Sulfodiicoccus</taxon>
    </lineage>
</organism>
<dbReference type="GO" id="GO:0016491">
    <property type="term" value="F:oxidoreductase activity"/>
    <property type="evidence" value="ECO:0007669"/>
    <property type="project" value="InterPro"/>
</dbReference>
<dbReference type="PROSITE" id="PS00062">
    <property type="entry name" value="ALDOKETO_REDUCTASE_2"/>
    <property type="match status" value="1"/>
</dbReference>
<reference evidence="4" key="2">
    <citation type="submission" date="2018-04" db="EMBL/GenBank/DDBJ databases">
        <title>Complete genome sequence of Sulfodiicoccus acidiphilus strain HS-1.</title>
        <authorList>
            <person name="Sakai H.D."/>
            <person name="Kurosawa N."/>
        </authorList>
    </citation>
    <scope>NUCLEOTIDE SEQUENCE [LARGE SCALE GENOMIC DNA]</scope>
    <source>
        <strain evidence="4">HS-1</strain>
    </source>
</reference>
<dbReference type="Gene3D" id="3.20.20.100">
    <property type="entry name" value="NADP-dependent oxidoreductase domain"/>
    <property type="match status" value="1"/>
</dbReference>
<dbReference type="CDD" id="cd19072">
    <property type="entry name" value="AKR_AKR3F1-like"/>
    <property type="match status" value="1"/>
</dbReference>
<dbReference type="InterPro" id="IPR036812">
    <property type="entry name" value="NAD(P)_OxRdtase_dom_sf"/>
</dbReference>
<protein>
    <submittedName>
        <fullName evidence="2">Aldo/keto reductase</fullName>
    </submittedName>
</protein>
<dbReference type="Proteomes" id="UP000616143">
    <property type="component" value="Unassembled WGS sequence"/>
</dbReference>
<gene>
    <name evidence="3" type="ORF">GCM10007116_00860</name>
    <name evidence="2" type="ORF">HS1genome_0060</name>
</gene>
<dbReference type="KEGG" id="sacd:HS1genome_0060"/>
<accession>A0A348B0G9</accession>
<reference evidence="3" key="4">
    <citation type="submission" date="2020-09" db="EMBL/GenBank/DDBJ databases">
        <authorList>
            <person name="Sun Q."/>
            <person name="Ohkuma M."/>
        </authorList>
    </citation>
    <scope>NUCLEOTIDE SEQUENCE</scope>
    <source>
        <strain evidence="3">JCM 31740</strain>
    </source>
</reference>
<dbReference type="GeneID" id="38665547"/>
<evidence type="ECO:0000313" key="3">
    <source>
        <dbReference type="EMBL" id="GGT86712.1"/>
    </source>
</evidence>
<feature type="domain" description="NADP-dependent oxidoreductase" evidence="1">
    <location>
        <begin position="10"/>
        <end position="263"/>
    </location>
</feature>
<dbReference type="InterPro" id="IPR020471">
    <property type="entry name" value="AKR"/>
</dbReference>
<dbReference type="Proteomes" id="UP000276741">
    <property type="component" value="Chromosome"/>
</dbReference>
<evidence type="ECO:0000259" key="1">
    <source>
        <dbReference type="Pfam" id="PF00248"/>
    </source>
</evidence>
<dbReference type="PIRSF" id="PIRSF000097">
    <property type="entry name" value="AKR"/>
    <property type="match status" value="1"/>
</dbReference>
<dbReference type="InterPro" id="IPR023210">
    <property type="entry name" value="NADP_OxRdtase_dom"/>
</dbReference>
<dbReference type="EMBL" id="AP018553">
    <property type="protein sequence ID" value="BBD71671.1"/>
    <property type="molecule type" value="Genomic_DNA"/>
</dbReference>
<dbReference type="RefSeq" id="WP_126449006.1">
    <property type="nucleotide sequence ID" value="NZ_AP018553.1"/>
</dbReference>
<evidence type="ECO:0000313" key="2">
    <source>
        <dbReference type="EMBL" id="BBD71671.1"/>
    </source>
</evidence>
<dbReference type="PANTHER" id="PTHR43638:SF3">
    <property type="entry name" value="ALDEHYDE REDUCTASE"/>
    <property type="match status" value="1"/>
</dbReference>
<dbReference type="Pfam" id="PF00248">
    <property type="entry name" value="Aldo_ket_red"/>
    <property type="match status" value="1"/>
</dbReference>
<reference evidence="2" key="3">
    <citation type="journal article" date="2019" name="BMC Res. Notes">
        <title>Complete genome sequence of the Sulfodiicoccus acidiphilus strain HS-1T, the first crenarchaeon that lacks polB3, isolated from an acidic hot spring in Ohwaku-dani, Hakone, Japan.</title>
        <authorList>
            <person name="Sakai H.D."/>
            <person name="Kurosawa N."/>
        </authorList>
    </citation>
    <scope>NUCLEOTIDE SEQUENCE</scope>
    <source>
        <strain evidence="2">HS-1</strain>
    </source>
</reference>
<dbReference type="PRINTS" id="PR00069">
    <property type="entry name" value="ALDKETRDTASE"/>
</dbReference>
<evidence type="ECO:0000313" key="4">
    <source>
        <dbReference type="Proteomes" id="UP000276741"/>
    </source>
</evidence>
<dbReference type="AlphaFoldDB" id="A0A348B0G9"/>
<dbReference type="InterPro" id="IPR018170">
    <property type="entry name" value="Aldo/ket_reductase_CS"/>
</dbReference>
<reference evidence="3" key="1">
    <citation type="journal article" date="2014" name="Int. J. Syst. Evol. Microbiol.">
        <title>Complete genome sequence of Corynebacterium casei LMG S-19264T (=DSM 44701T), isolated from a smear-ripened cheese.</title>
        <authorList>
            <consortium name="US DOE Joint Genome Institute (JGI-PGF)"/>
            <person name="Walter F."/>
            <person name="Albersmeier A."/>
            <person name="Kalinowski J."/>
            <person name="Ruckert C."/>
        </authorList>
    </citation>
    <scope>NUCLEOTIDE SEQUENCE</scope>
    <source>
        <strain evidence="3">JCM 31740</strain>
    </source>
</reference>
<name>A0A348B0G9_9CREN</name>
<proteinExistence type="predicted"/>